<reference evidence="10" key="1">
    <citation type="journal article" date="2019" name="Int. J. Syst. Evol. Microbiol.">
        <title>The Global Catalogue of Microorganisms (GCM) 10K type strain sequencing project: providing services to taxonomists for standard genome sequencing and annotation.</title>
        <authorList>
            <consortium name="The Broad Institute Genomics Platform"/>
            <consortium name="The Broad Institute Genome Sequencing Center for Infectious Disease"/>
            <person name="Wu L."/>
            <person name="Ma J."/>
        </authorList>
    </citation>
    <scope>NUCLEOTIDE SEQUENCE [LARGE SCALE GENOMIC DNA]</scope>
    <source>
        <strain evidence="10">CCUG 57942</strain>
    </source>
</reference>
<evidence type="ECO:0000259" key="8">
    <source>
        <dbReference type="Pfam" id="PF00884"/>
    </source>
</evidence>
<dbReference type="PANTHER" id="PTHR45953:SF1">
    <property type="entry name" value="IDURONATE 2-SULFATASE"/>
    <property type="match status" value="1"/>
</dbReference>
<dbReference type="InterPro" id="IPR017850">
    <property type="entry name" value="Alkaline_phosphatase_core_sf"/>
</dbReference>
<evidence type="ECO:0000256" key="7">
    <source>
        <dbReference type="SAM" id="MobiDB-lite"/>
    </source>
</evidence>
<keyword evidence="4" id="KW-0732">Signal</keyword>
<protein>
    <submittedName>
        <fullName evidence="9">Sulfatase</fullName>
    </submittedName>
</protein>
<dbReference type="SUPFAM" id="SSF53649">
    <property type="entry name" value="Alkaline phosphatase-like"/>
    <property type="match status" value="1"/>
</dbReference>
<gene>
    <name evidence="9" type="ORF">ACFSW8_06090</name>
</gene>
<evidence type="ECO:0000313" key="10">
    <source>
        <dbReference type="Proteomes" id="UP001597389"/>
    </source>
</evidence>
<keyword evidence="3" id="KW-0479">Metal-binding</keyword>
<comment type="similarity">
    <text evidence="2">Belongs to the sulfatase family.</text>
</comment>
<dbReference type="RefSeq" id="WP_377089084.1">
    <property type="nucleotide sequence ID" value="NZ_JBHSJL010000014.1"/>
</dbReference>
<evidence type="ECO:0000256" key="6">
    <source>
        <dbReference type="ARBA" id="ARBA00022837"/>
    </source>
</evidence>
<dbReference type="InterPro" id="IPR035874">
    <property type="entry name" value="IDS"/>
</dbReference>
<dbReference type="InterPro" id="IPR000917">
    <property type="entry name" value="Sulfatase_N"/>
</dbReference>
<dbReference type="PANTHER" id="PTHR45953">
    <property type="entry name" value="IDURONATE 2-SULFATASE"/>
    <property type="match status" value="1"/>
</dbReference>
<dbReference type="Proteomes" id="UP001597389">
    <property type="component" value="Unassembled WGS sequence"/>
</dbReference>
<dbReference type="Pfam" id="PF00884">
    <property type="entry name" value="Sulfatase"/>
    <property type="match status" value="1"/>
</dbReference>
<sequence>MKTLILALTYTVTAHASEIRNILFIVSDDLKASVLGCYGDTVVRTPNIDKLASRGMVFEHAYCQAVWCAPSRASFMAGQYTPRQDAIGMGEFFREQDIFSARVGKIYHMRVPGDTVAGTDGADHPDDWDVKINAQGLEAHTPGLYALLNTDIETTEMQGRQSTGTKHRMFVTVKSDDTSGADQPDYKAASSAIALLNKHKDKPFFLALGFVRPHYPSVAPKQYFDHYPLEQIKLPKLLPADLNDVPKEGRTGNHGLKNGISHHIENQKKMWQGYYATVEFMDVQLGRVLDELDRLGLRESTAIVFTSDHGYHLGEKELWEKYNLHEEVSRVPLIISAPGYPPGRSTSCVELIDIYPTVTTLAGLPAPSHTDGYSLTPILKDPTHALRAAAYSYYAKGHALRSENSSLLSFPSGDCLYDMRKDPHQFYNLATNPEYRPQLESMQRKLQEKLTTLSPPPIEKRKK</sequence>
<keyword evidence="6" id="KW-0106">Calcium</keyword>
<organism evidence="9 10">
    <name type="scientific">Rubritalea tangerina</name>
    <dbReference type="NCBI Taxonomy" id="430798"/>
    <lineage>
        <taxon>Bacteria</taxon>
        <taxon>Pseudomonadati</taxon>
        <taxon>Verrucomicrobiota</taxon>
        <taxon>Verrucomicrobiia</taxon>
        <taxon>Verrucomicrobiales</taxon>
        <taxon>Rubritaleaceae</taxon>
        <taxon>Rubritalea</taxon>
    </lineage>
</organism>
<keyword evidence="5" id="KW-0378">Hydrolase</keyword>
<evidence type="ECO:0000256" key="2">
    <source>
        <dbReference type="ARBA" id="ARBA00008779"/>
    </source>
</evidence>
<feature type="region of interest" description="Disordered" evidence="7">
    <location>
        <begin position="444"/>
        <end position="463"/>
    </location>
</feature>
<feature type="domain" description="Sulfatase N-terminal" evidence="8">
    <location>
        <begin position="20"/>
        <end position="363"/>
    </location>
</feature>
<comment type="caution">
    <text evidence="9">The sequence shown here is derived from an EMBL/GenBank/DDBJ whole genome shotgun (WGS) entry which is preliminary data.</text>
</comment>
<name>A0ABW4Z9C1_9BACT</name>
<evidence type="ECO:0000256" key="3">
    <source>
        <dbReference type="ARBA" id="ARBA00022723"/>
    </source>
</evidence>
<accession>A0ABW4Z9C1</accession>
<dbReference type="EMBL" id="JBHUJB010000025">
    <property type="protein sequence ID" value="MFD2158462.1"/>
    <property type="molecule type" value="Genomic_DNA"/>
</dbReference>
<dbReference type="CDD" id="cd16030">
    <property type="entry name" value="iduronate-2-sulfatase"/>
    <property type="match status" value="1"/>
</dbReference>
<dbReference type="Gene3D" id="3.40.720.10">
    <property type="entry name" value="Alkaline Phosphatase, subunit A"/>
    <property type="match status" value="1"/>
</dbReference>
<evidence type="ECO:0000256" key="1">
    <source>
        <dbReference type="ARBA" id="ARBA00001913"/>
    </source>
</evidence>
<proteinExistence type="inferred from homology"/>
<evidence type="ECO:0000256" key="4">
    <source>
        <dbReference type="ARBA" id="ARBA00022729"/>
    </source>
</evidence>
<keyword evidence="10" id="KW-1185">Reference proteome</keyword>
<comment type="cofactor">
    <cofactor evidence="1">
        <name>Ca(2+)</name>
        <dbReference type="ChEBI" id="CHEBI:29108"/>
    </cofactor>
</comment>
<evidence type="ECO:0000256" key="5">
    <source>
        <dbReference type="ARBA" id="ARBA00022801"/>
    </source>
</evidence>
<evidence type="ECO:0000313" key="9">
    <source>
        <dbReference type="EMBL" id="MFD2158462.1"/>
    </source>
</evidence>